<dbReference type="InterPro" id="IPR037461">
    <property type="entry name" value="CtCE2-like_dom"/>
</dbReference>
<dbReference type="OrthoDB" id="9777593at2"/>
<gene>
    <name evidence="2" type="ORF">SAMN04487775_11030</name>
</gene>
<reference evidence="3" key="1">
    <citation type="submission" date="2016-10" db="EMBL/GenBank/DDBJ databases">
        <authorList>
            <person name="Varghese N."/>
            <person name="Submissions S."/>
        </authorList>
    </citation>
    <scope>NUCLEOTIDE SEQUENCE [LARGE SCALE GENOMIC DNA]</scope>
    <source>
        <strain evidence="3">XBD1002</strain>
    </source>
</reference>
<evidence type="ECO:0000313" key="3">
    <source>
        <dbReference type="Proteomes" id="UP000182737"/>
    </source>
</evidence>
<dbReference type="EMBL" id="FORI01000010">
    <property type="protein sequence ID" value="SFI98900.1"/>
    <property type="molecule type" value="Genomic_DNA"/>
</dbReference>
<dbReference type="InterPro" id="IPR052762">
    <property type="entry name" value="PCW_deacetylase/CE"/>
</dbReference>
<evidence type="ECO:0000259" key="1">
    <source>
        <dbReference type="Pfam" id="PF13472"/>
    </source>
</evidence>
<protein>
    <submittedName>
        <fullName evidence="2">Lysophospholipase L1</fullName>
    </submittedName>
</protein>
<dbReference type="Gene3D" id="2.60.120.260">
    <property type="entry name" value="Galactose-binding domain-like"/>
    <property type="match status" value="1"/>
</dbReference>
<organism evidence="2 3">
    <name type="scientific">Treponema bryantii</name>
    <dbReference type="NCBI Taxonomy" id="163"/>
    <lineage>
        <taxon>Bacteria</taxon>
        <taxon>Pseudomonadati</taxon>
        <taxon>Spirochaetota</taxon>
        <taxon>Spirochaetia</taxon>
        <taxon>Spirochaetales</taxon>
        <taxon>Treponemataceae</taxon>
        <taxon>Treponema</taxon>
    </lineage>
</organism>
<dbReference type="InterPro" id="IPR036514">
    <property type="entry name" value="SGNH_hydro_sf"/>
</dbReference>
<dbReference type="InterPro" id="IPR013830">
    <property type="entry name" value="SGNH_hydro"/>
</dbReference>
<dbReference type="CDD" id="cd01831">
    <property type="entry name" value="Endoglucanase_E_like"/>
    <property type="match status" value="1"/>
</dbReference>
<keyword evidence="3" id="KW-1185">Reference proteome</keyword>
<evidence type="ECO:0000313" key="2">
    <source>
        <dbReference type="EMBL" id="SFI98900.1"/>
    </source>
</evidence>
<dbReference type="Proteomes" id="UP000182737">
    <property type="component" value="Unassembled WGS sequence"/>
</dbReference>
<dbReference type="SUPFAM" id="SSF52266">
    <property type="entry name" value="SGNH hydrolase"/>
    <property type="match status" value="1"/>
</dbReference>
<name>A0A1I3MQ06_9SPIR</name>
<dbReference type="GO" id="GO:0052689">
    <property type="term" value="F:carboxylic ester hydrolase activity"/>
    <property type="evidence" value="ECO:0007669"/>
    <property type="project" value="InterPro"/>
</dbReference>
<dbReference type="RefSeq" id="WP_074933095.1">
    <property type="nucleotide sequence ID" value="NZ_FORI01000010.1"/>
</dbReference>
<dbReference type="PANTHER" id="PTHR37834">
    <property type="entry name" value="GDSL-LIKE LIPASE/ACYLHYDROLASE DOMAIN PROTEIN (AFU_ORTHOLOGUE AFUA_2G00620)"/>
    <property type="match status" value="1"/>
</dbReference>
<feature type="domain" description="SGNH hydrolase-type esterase" evidence="1">
    <location>
        <begin position="144"/>
        <end position="313"/>
    </location>
</feature>
<proteinExistence type="predicted"/>
<sequence length="361" mass="40307">MKLSFDKLMWSGRYLDNDGVRYFDYSASGFCFVMTGKKAEAVFVSDPDKWSEENKAVLGIFVIEGSDTSIGAIPEEPDFRVTLRERETRVTLFESDEVRTVCVRVMKFSEAAFGYAGLKEVEIDGDTANAYSTTGGTAPLKLEFIGDSITCGYGIEGVWEKDTFTTQQERPDKAYAFQTAKALGAEVQLCSWSGIGLISNYVDPETVNLPDTHWLMQANWPYTDKWLSLRLGLEPEVWDSGANYEPDVVIIHLGTNDISWVRGIEDRRLEYVAQLRHLIEAVHRRSPKAKIICCLGIMGEALNDSVKEAVELFKKDFPKVRAEALAFTQQLESDGIGADWHPSATTHKKATAILTSLIGKL</sequence>
<accession>A0A1I3MQ06</accession>
<dbReference type="AlphaFoldDB" id="A0A1I3MQ06"/>
<dbReference type="PANTHER" id="PTHR37834:SF2">
    <property type="entry name" value="ESTERASE, SGNH HYDROLASE-TYPE"/>
    <property type="match status" value="1"/>
</dbReference>
<dbReference type="Gene3D" id="3.40.50.1110">
    <property type="entry name" value="SGNH hydrolase"/>
    <property type="match status" value="1"/>
</dbReference>
<dbReference type="Pfam" id="PF13472">
    <property type="entry name" value="Lipase_GDSL_2"/>
    <property type="match status" value="1"/>
</dbReference>